<keyword evidence="3" id="KW-1185">Reference proteome</keyword>
<name>A0A4Y2CI19_ARAVE</name>
<feature type="region of interest" description="Disordered" evidence="1">
    <location>
        <begin position="1"/>
        <end position="26"/>
    </location>
</feature>
<proteinExistence type="predicted"/>
<dbReference type="Proteomes" id="UP000499080">
    <property type="component" value="Unassembled WGS sequence"/>
</dbReference>
<dbReference type="AlphaFoldDB" id="A0A4Y2CI19"/>
<evidence type="ECO:0000313" key="2">
    <source>
        <dbReference type="EMBL" id="GBM03584.1"/>
    </source>
</evidence>
<organism evidence="2 3">
    <name type="scientific">Araneus ventricosus</name>
    <name type="common">Orbweaver spider</name>
    <name type="synonym">Epeira ventricosa</name>
    <dbReference type="NCBI Taxonomy" id="182803"/>
    <lineage>
        <taxon>Eukaryota</taxon>
        <taxon>Metazoa</taxon>
        <taxon>Ecdysozoa</taxon>
        <taxon>Arthropoda</taxon>
        <taxon>Chelicerata</taxon>
        <taxon>Arachnida</taxon>
        <taxon>Araneae</taxon>
        <taxon>Araneomorphae</taxon>
        <taxon>Entelegynae</taxon>
        <taxon>Araneoidea</taxon>
        <taxon>Araneidae</taxon>
        <taxon>Araneus</taxon>
    </lineage>
</organism>
<reference evidence="2 3" key="1">
    <citation type="journal article" date="2019" name="Sci. Rep.">
        <title>Orb-weaving spider Araneus ventricosus genome elucidates the spidroin gene catalogue.</title>
        <authorList>
            <person name="Kono N."/>
            <person name="Nakamura H."/>
            <person name="Ohtoshi R."/>
            <person name="Moran D.A.P."/>
            <person name="Shinohara A."/>
            <person name="Yoshida Y."/>
            <person name="Fujiwara M."/>
            <person name="Mori M."/>
            <person name="Tomita M."/>
            <person name="Arakawa K."/>
        </authorList>
    </citation>
    <scope>NUCLEOTIDE SEQUENCE [LARGE SCALE GENOMIC DNA]</scope>
</reference>
<accession>A0A4Y2CI19</accession>
<protein>
    <submittedName>
        <fullName evidence="2">Uncharacterized protein</fullName>
    </submittedName>
</protein>
<gene>
    <name evidence="2" type="ORF">AVEN_110190_1</name>
</gene>
<comment type="caution">
    <text evidence="2">The sequence shown here is derived from an EMBL/GenBank/DDBJ whole genome shotgun (WGS) entry which is preliminary data.</text>
</comment>
<evidence type="ECO:0000256" key="1">
    <source>
        <dbReference type="SAM" id="MobiDB-lite"/>
    </source>
</evidence>
<feature type="non-terminal residue" evidence="2">
    <location>
        <position position="26"/>
    </location>
</feature>
<evidence type="ECO:0000313" key="3">
    <source>
        <dbReference type="Proteomes" id="UP000499080"/>
    </source>
</evidence>
<dbReference type="EMBL" id="BGPR01163214">
    <property type="protein sequence ID" value="GBM03584.1"/>
    <property type="molecule type" value="Genomic_DNA"/>
</dbReference>
<sequence length="26" mass="2910">MDMGRSNGTERHTATVSVGWTWEEAT</sequence>